<dbReference type="SUPFAM" id="SSF158573">
    <property type="entry name" value="GINS helical bundle-like"/>
    <property type="match status" value="1"/>
</dbReference>
<feature type="region of interest" description="Disordered" evidence="7">
    <location>
        <begin position="1"/>
        <end position="26"/>
    </location>
</feature>
<dbReference type="Pfam" id="PF24997">
    <property type="entry name" value="PSF1_C"/>
    <property type="match status" value="1"/>
</dbReference>
<dbReference type="Pfam" id="PF05916">
    <property type="entry name" value="Sld5"/>
    <property type="match status" value="1"/>
</dbReference>
<dbReference type="PANTHER" id="PTHR12914:SF2">
    <property type="entry name" value="DNA REPLICATION COMPLEX GINS PROTEIN PSF1"/>
    <property type="match status" value="1"/>
</dbReference>
<comment type="subcellular location">
    <subcellularLocation>
        <location evidence="1 6">Nucleus</location>
    </subcellularLocation>
</comment>
<reference evidence="10 11" key="1">
    <citation type="submission" date="2009-12" db="EMBL/GenBank/DDBJ databases">
        <title>The draft genome of Batrachochytrium dendrobatidis.</title>
        <authorList>
            <consortium name="US DOE Joint Genome Institute (JGI-PGF)"/>
            <person name="Kuo A."/>
            <person name="Salamov A."/>
            <person name="Schmutz J."/>
            <person name="Lucas S."/>
            <person name="Pitluck S."/>
            <person name="Rosenblum E."/>
            <person name="Stajich J."/>
            <person name="Eisen M."/>
            <person name="Grigoriev I.V."/>
        </authorList>
    </citation>
    <scope>NUCLEOTIDE SEQUENCE [LARGE SCALE GENOMIC DNA]</scope>
    <source>
        <strain evidence="11">JAM81 / FGSC 10211</strain>
    </source>
</reference>
<dbReference type="AlphaFoldDB" id="F4PD90"/>
<dbReference type="FunCoup" id="F4PD90">
    <property type="interactions" value="196"/>
</dbReference>
<dbReference type="EMBL" id="GL882895">
    <property type="protein sequence ID" value="EGF76641.1"/>
    <property type="molecule type" value="Genomic_DNA"/>
</dbReference>
<dbReference type="GeneID" id="18236945"/>
<feature type="domain" description="GINS subunit" evidence="8">
    <location>
        <begin position="112"/>
        <end position="177"/>
    </location>
</feature>
<accession>F4PD90</accession>
<dbReference type="GO" id="GO:1902983">
    <property type="term" value="P:DNA strand elongation involved in mitotic DNA replication"/>
    <property type="evidence" value="ECO:0000318"/>
    <property type="project" value="GO_Central"/>
</dbReference>
<evidence type="ECO:0000313" key="11">
    <source>
        <dbReference type="Proteomes" id="UP000007241"/>
    </source>
</evidence>
<dbReference type="InterPro" id="IPR036224">
    <property type="entry name" value="GINS_bundle-like_dom_sf"/>
</dbReference>
<keyword evidence="11" id="KW-1185">Reference proteome</keyword>
<dbReference type="STRING" id="684364.F4PD90"/>
<dbReference type="OMA" id="MFCEKAT"/>
<dbReference type="OrthoDB" id="10252587at2759"/>
<evidence type="ECO:0000256" key="5">
    <source>
        <dbReference type="ARBA" id="ARBA00023242"/>
    </source>
</evidence>
<evidence type="ECO:0000256" key="2">
    <source>
        <dbReference type="ARBA" id="ARBA00006677"/>
    </source>
</evidence>
<protein>
    <recommendedName>
        <fullName evidence="3 6">DNA replication complex GINS protein PSF1</fullName>
    </recommendedName>
</protein>
<evidence type="ECO:0000256" key="3">
    <source>
        <dbReference type="ARBA" id="ARBA00015143"/>
    </source>
</evidence>
<evidence type="ECO:0000256" key="7">
    <source>
        <dbReference type="SAM" id="MobiDB-lite"/>
    </source>
</evidence>
<keyword evidence="5 6" id="KW-0539">Nucleus</keyword>
<sequence length="244" mass="26932">MKDSTCKDGGKQSSKRDSTRVSTHTTSTDQISTKCYGETALKLVKEAVRSRDMSTLAVYKDDLVRDILLETKHLQSQLAIFESTIQGLRPKDVSVKPLAAIVPLETACTLHTLALARNKRCVLAYQRQRLDRLVEMLWNAPGGASTASTLSDQVTQCMSGHEAQFVNGYKTLASEFRGYFLDLDLGMGLIPPNAVFVEIRVIRDCGEIATDDGTLRLDPGAQLFVRRCDVEDFILSGDVKEIVS</sequence>
<dbReference type="InterPro" id="IPR056783">
    <property type="entry name" value="PSF1_C"/>
</dbReference>
<comment type="subunit">
    <text evidence="6">Component of the GINS complex.</text>
</comment>
<dbReference type="HOGENOM" id="CLU_079191_0_0_1"/>
<dbReference type="PANTHER" id="PTHR12914">
    <property type="entry name" value="PARTNER OF SLD5"/>
    <property type="match status" value="1"/>
</dbReference>
<evidence type="ECO:0000313" key="10">
    <source>
        <dbReference type="EMBL" id="EGF76641.1"/>
    </source>
</evidence>
<gene>
    <name evidence="10" type="ORF">BATDEDRAFT_14696</name>
</gene>
<dbReference type="InParanoid" id="F4PD90"/>
<name>F4PD90_BATDJ</name>
<dbReference type="Proteomes" id="UP000007241">
    <property type="component" value="Unassembled WGS sequence"/>
</dbReference>
<comment type="similarity">
    <text evidence="2 6">Belongs to the GINS1/PSF1 family.</text>
</comment>
<evidence type="ECO:0000256" key="6">
    <source>
        <dbReference type="RuleBase" id="RU368085"/>
    </source>
</evidence>
<proteinExistence type="inferred from homology"/>
<organism evidence="10 11">
    <name type="scientific">Batrachochytrium dendrobatidis (strain JAM81 / FGSC 10211)</name>
    <name type="common">Frog chytrid fungus</name>
    <dbReference type="NCBI Taxonomy" id="684364"/>
    <lineage>
        <taxon>Eukaryota</taxon>
        <taxon>Fungi</taxon>
        <taxon>Fungi incertae sedis</taxon>
        <taxon>Chytridiomycota</taxon>
        <taxon>Chytridiomycota incertae sedis</taxon>
        <taxon>Chytridiomycetes</taxon>
        <taxon>Rhizophydiales</taxon>
        <taxon>Rhizophydiales incertae sedis</taxon>
        <taxon>Batrachochytrium</taxon>
    </lineage>
</organism>
<dbReference type="RefSeq" id="XP_006682567.1">
    <property type="nucleotide sequence ID" value="XM_006682504.1"/>
</dbReference>
<comment type="function">
    <text evidence="6">Required for correct functioning of the GINS complex, a complex that plays an essential role in the initiation of DNA replication, and progression of DNA replication forks. GINS complex seems to bind preferentially to single-stranded DNA.</text>
</comment>
<evidence type="ECO:0000256" key="1">
    <source>
        <dbReference type="ARBA" id="ARBA00004123"/>
    </source>
</evidence>
<dbReference type="CDD" id="cd11710">
    <property type="entry name" value="GINS_A_psf1"/>
    <property type="match status" value="1"/>
</dbReference>
<keyword evidence="4 6" id="KW-0235">DNA replication</keyword>
<feature type="domain" description="DNA replication complex GINS protein PSF1 C-terminal" evidence="9">
    <location>
        <begin position="196"/>
        <end position="243"/>
    </location>
</feature>
<dbReference type="Gene3D" id="1.20.58.1030">
    <property type="match status" value="1"/>
</dbReference>
<dbReference type="GO" id="GO:0000811">
    <property type="term" value="C:GINS complex"/>
    <property type="evidence" value="ECO:0000318"/>
    <property type="project" value="GO_Central"/>
</dbReference>
<dbReference type="InterPro" id="IPR021151">
    <property type="entry name" value="GINS_A"/>
</dbReference>
<dbReference type="InterPro" id="IPR005339">
    <property type="entry name" value="GINS_Psf1"/>
</dbReference>
<evidence type="ECO:0000256" key="4">
    <source>
        <dbReference type="ARBA" id="ARBA00022705"/>
    </source>
</evidence>
<evidence type="ECO:0000259" key="8">
    <source>
        <dbReference type="Pfam" id="PF05916"/>
    </source>
</evidence>
<feature type="compositionally biased region" description="Basic and acidic residues" evidence="7">
    <location>
        <begin position="1"/>
        <end position="19"/>
    </location>
</feature>
<evidence type="ECO:0000259" key="9">
    <source>
        <dbReference type="Pfam" id="PF24997"/>
    </source>
</evidence>